<reference evidence="3 4" key="1">
    <citation type="submission" date="2025-04" db="UniProtKB">
        <authorList>
            <consortium name="RefSeq"/>
        </authorList>
    </citation>
    <scope>IDENTIFICATION</scope>
</reference>
<dbReference type="InterPro" id="IPR029005">
    <property type="entry name" value="LIM-bd/SEUSS"/>
</dbReference>
<dbReference type="RefSeq" id="XP_039133010.1">
    <property type="nucleotide sequence ID" value="XM_039277076.1"/>
</dbReference>
<feature type="region of interest" description="Disordered" evidence="1">
    <location>
        <begin position="101"/>
        <end position="160"/>
    </location>
</feature>
<dbReference type="Pfam" id="PF01803">
    <property type="entry name" value="LIM_bind"/>
    <property type="match status" value="1"/>
</dbReference>
<gene>
    <name evidence="3 4 5" type="primary">LOC120270078</name>
</gene>
<evidence type="ECO:0000313" key="4">
    <source>
        <dbReference type="RefSeq" id="XP_039133009.1"/>
    </source>
</evidence>
<feature type="compositionally biased region" description="Polar residues" evidence="1">
    <location>
        <begin position="602"/>
        <end position="615"/>
    </location>
</feature>
<sequence length="681" mass="76026">MVPPGPSPSGAPAAMTPSLLRTNSGVLGGGSSIQSQPSFSSLVSPKTQFNSINNNSNDSMTFLGNMSLLNHSFGNGGQTPNASLLASQRGSLGVGRAIDMVGSAEPDPLSFQSSSGAAQGQQQQQQQQQLREANSQNHHQQQFSASFSQSQLQGATGGAGNLVPVKFEQQMGSGDQNVQQQQPLQSLQRGIGSAKLEQQYLDPSLFLQQQQQQHQHQQLPNQSQQQWMLQMQQLRQQQQQQQQELLRSKIPQQRVHLQQQLLQQSLVSRCAQRLTRYMFHQKNRPEDNNIGFWRKFVAEYFAPNAKRRWCVSRYGSGRQTTAVFPQDLWHCDLCNCKPGRGFEIIVEVLPRLYQIKYASGTLEELLYVDVPREHYNASGQLVLDYAKAVQESVFQRMRIVREGHLRVVFNPDLKIASWEFCARRHEELIPRRMMIPQLGQLGAAVQKYHSALVNTPSFLPAQDLHNTCDSFVISAQQLAKAVEVPQLNELGYTKRYVRCLQISEVVNCMNDLIDYSKMTGSGPIASLINFPRRTSGMSTVHSSQARQQLEQQQVAQNPTSFAPPTTLRQNSMNSRQDNQMKSVSLASSVPPSQPNTLPPFTSPALSTSSNTTAIPVSNRGAPLRQPTDTEHDESPSSVERILRELTAGNRQQQDNSNRVLGRIGSVKNLNNNNLQYDWRTS</sequence>
<feature type="compositionally biased region" description="Pro residues" evidence="1">
    <location>
        <begin position="591"/>
        <end position="601"/>
    </location>
</feature>
<name>A0AB40C3L6_DIOCR</name>
<feature type="compositionally biased region" description="Polar residues" evidence="1">
    <location>
        <begin position="557"/>
        <end position="590"/>
    </location>
</feature>
<organism evidence="2 3">
    <name type="scientific">Dioscorea cayennensis subsp. rotundata</name>
    <name type="common">White Guinea yam</name>
    <name type="synonym">Dioscorea rotundata</name>
    <dbReference type="NCBI Taxonomy" id="55577"/>
    <lineage>
        <taxon>Eukaryota</taxon>
        <taxon>Viridiplantae</taxon>
        <taxon>Streptophyta</taxon>
        <taxon>Embryophyta</taxon>
        <taxon>Tracheophyta</taxon>
        <taxon>Spermatophyta</taxon>
        <taxon>Magnoliopsida</taxon>
        <taxon>Liliopsida</taxon>
        <taxon>Dioscoreales</taxon>
        <taxon>Dioscoreaceae</taxon>
        <taxon>Dioscorea</taxon>
    </lineage>
</organism>
<dbReference type="GeneID" id="120270078"/>
<evidence type="ECO:0000313" key="2">
    <source>
        <dbReference type="Proteomes" id="UP001515500"/>
    </source>
</evidence>
<dbReference type="PANTHER" id="PTHR10378">
    <property type="entry name" value="LIM DOMAIN-BINDING PROTEIN"/>
    <property type="match status" value="1"/>
</dbReference>
<proteinExistence type="predicted"/>
<keyword evidence="2" id="KW-1185">Reference proteome</keyword>
<feature type="compositionally biased region" description="Low complexity" evidence="1">
    <location>
        <begin position="32"/>
        <end position="45"/>
    </location>
</feature>
<dbReference type="RefSeq" id="XP_039133008.1">
    <property type="nucleotide sequence ID" value="XM_039277074.1"/>
</dbReference>
<feature type="compositionally biased region" description="Low complexity" evidence="1">
    <location>
        <begin position="544"/>
        <end position="556"/>
    </location>
</feature>
<dbReference type="AlphaFoldDB" id="A0AB40C3L6"/>
<feature type="compositionally biased region" description="Low complexity" evidence="1">
    <location>
        <begin position="112"/>
        <end position="151"/>
    </location>
</feature>
<evidence type="ECO:0000256" key="1">
    <source>
        <dbReference type="SAM" id="MobiDB-lite"/>
    </source>
</evidence>
<feature type="region of interest" description="Disordered" evidence="1">
    <location>
        <begin position="535"/>
        <end position="637"/>
    </location>
</feature>
<evidence type="ECO:0000313" key="3">
    <source>
        <dbReference type="RefSeq" id="XP_039133008.1"/>
    </source>
</evidence>
<feature type="region of interest" description="Disordered" evidence="1">
    <location>
        <begin position="1"/>
        <end position="45"/>
    </location>
</feature>
<dbReference type="Proteomes" id="UP001515500">
    <property type="component" value="Chromosome 10"/>
</dbReference>
<protein>
    <submittedName>
        <fullName evidence="3 4">Transcriptional corepressor SEUSS-like isoform X1</fullName>
    </submittedName>
</protein>
<accession>A0AB40C3L6</accession>
<dbReference type="RefSeq" id="XP_039133009.1">
    <property type="nucleotide sequence ID" value="XM_039277075.1"/>
</dbReference>
<evidence type="ECO:0000313" key="5">
    <source>
        <dbReference type="RefSeq" id="XP_039133010.1"/>
    </source>
</evidence>